<dbReference type="InterPro" id="IPR011333">
    <property type="entry name" value="SKP1/BTB/POZ_sf"/>
</dbReference>
<name>A0A166M062_9AGAM</name>
<evidence type="ECO:0008006" key="3">
    <source>
        <dbReference type="Google" id="ProtNLM"/>
    </source>
</evidence>
<protein>
    <recommendedName>
        <fullName evidence="3">BTB domain-containing protein</fullName>
    </recommendedName>
</protein>
<dbReference type="EMBL" id="KV417532">
    <property type="protein sequence ID" value="KZP23502.1"/>
    <property type="molecule type" value="Genomic_DNA"/>
</dbReference>
<dbReference type="Proteomes" id="UP000076532">
    <property type="component" value="Unassembled WGS sequence"/>
</dbReference>
<reference evidence="1 2" key="1">
    <citation type="journal article" date="2016" name="Mol. Biol. Evol.">
        <title>Comparative Genomics of Early-Diverging Mushroom-Forming Fungi Provides Insights into the Origins of Lignocellulose Decay Capabilities.</title>
        <authorList>
            <person name="Nagy L.G."/>
            <person name="Riley R."/>
            <person name="Tritt A."/>
            <person name="Adam C."/>
            <person name="Daum C."/>
            <person name="Floudas D."/>
            <person name="Sun H."/>
            <person name="Yadav J.S."/>
            <person name="Pangilinan J."/>
            <person name="Larsson K.H."/>
            <person name="Matsuura K."/>
            <person name="Barry K."/>
            <person name="Labutti K."/>
            <person name="Kuo R."/>
            <person name="Ohm R.A."/>
            <person name="Bhattacharya S.S."/>
            <person name="Shirouzu T."/>
            <person name="Yoshinaga Y."/>
            <person name="Martin F.M."/>
            <person name="Grigoriev I.V."/>
            <person name="Hibbett D.S."/>
        </authorList>
    </citation>
    <scope>NUCLEOTIDE SEQUENCE [LARGE SCALE GENOMIC DNA]</scope>
    <source>
        <strain evidence="1 2">CBS 109695</strain>
    </source>
</reference>
<gene>
    <name evidence="1" type="ORF">FIBSPDRAFT_930555</name>
</gene>
<accession>A0A166M062</accession>
<organism evidence="1 2">
    <name type="scientific">Athelia psychrophila</name>
    <dbReference type="NCBI Taxonomy" id="1759441"/>
    <lineage>
        <taxon>Eukaryota</taxon>
        <taxon>Fungi</taxon>
        <taxon>Dikarya</taxon>
        <taxon>Basidiomycota</taxon>
        <taxon>Agaricomycotina</taxon>
        <taxon>Agaricomycetes</taxon>
        <taxon>Agaricomycetidae</taxon>
        <taxon>Atheliales</taxon>
        <taxon>Atheliaceae</taxon>
        <taxon>Athelia</taxon>
    </lineage>
</organism>
<sequence length="332" mass="37450">MTSTSTLDPPTEETLGPVIRSDMWFEDGNIVLQAERTQFKVHRGTLVQNSSVFSDMLSFPQPPGPASMVEGCPVVQLSDSANDMTFVLKALFQRGFAPTGKPLEIEIVAAFLRLGKKYDIEVLRVEALERIFTEVPTTLDEMLYNGIKPTRLIAEGEAICYPYTNSFPWPAILNLAREHDLQSVIPLALYECCCLFDEASLYSYEEMAKLNISANDQVVIAAAAKCMVELQNETTFSWTGAQSEMLGLCPTPELCARDVLHILRQEFLVGVHIRGTEPWKYSSSRFCEHCRINGEIEQSRGRQKFWDSLPELFGLNNWREVSPEREQLLAPQ</sequence>
<dbReference type="AlphaFoldDB" id="A0A166M062"/>
<dbReference type="OrthoDB" id="3893071at2759"/>
<proteinExistence type="predicted"/>
<evidence type="ECO:0000313" key="2">
    <source>
        <dbReference type="Proteomes" id="UP000076532"/>
    </source>
</evidence>
<keyword evidence="2" id="KW-1185">Reference proteome</keyword>
<dbReference type="Gene3D" id="3.30.710.10">
    <property type="entry name" value="Potassium Channel Kv1.1, Chain A"/>
    <property type="match status" value="1"/>
</dbReference>
<evidence type="ECO:0000313" key="1">
    <source>
        <dbReference type="EMBL" id="KZP23502.1"/>
    </source>
</evidence>